<dbReference type="OrthoDB" id="205286at2157"/>
<dbReference type="AlphaFoldDB" id="A0A3R7HZN0"/>
<evidence type="ECO:0000313" key="2">
    <source>
        <dbReference type="EMBL" id="RKD97735.1"/>
    </source>
</evidence>
<feature type="region of interest" description="Disordered" evidence="1">
    <location>
        <begin position="209"/>
        <end position="271"/>
    </location>
</feature>
<protein>
    <submittedName>
        <fullName evidence="2">Uncharacterized protein</fullName>
    </submittedName>
</protein>
<keyword evidence="3" id="KW-1185">Reference proteome</keyword>
<gene>
    <name evidence="2" type="ORF">ATJ93_0727</name>
</gene>
<evidence type="ECO:0000256" key="1">
    <source>
        <dbReference type="SAM" id="MobiDB-lite"/>
    </source>
</evidence>
<organism evidence="2 3">
    <name type="scientific">Halopiger aswanensis</name>
    <dbReference type="NCBI Taxonomy" id="148449"/>
    <lineage>
        <taxon>Archaea</taxon>
        <taxon>Methanobacteriati</taxon>
        <taxon>Methanobacteriota</taxon>
        <taxon>Stenosarchaea group</taxon>
        <taxon>Halobacteria</taxon>
        <taxon>Halobacteriales</taxon>
        <taxon>Natrialbaceae</taxon>
        <taxon>Halopiger</taxon>
    </lineage>
</organism>
<dbReference type="PROSITE" id="PS51257">
    <property type="entry name" value="PROKAR_LIPOPROTEIN"/>
    <property type="match status" value="1"/>
</dbReference>
<dbReference type="InterPro" id="IPR045396">
    <property type="entry name" value="DUF6517"/>
</dbReference>
<dbReference type="Proteomes" id="UP000283805">
    <property type="component" value="Unassembled WGS sequence"/>
</dbReference>
<feature type="compositionally biased region" description="Acidic residues" evidence="1">
    <location>
        <begin position="212"/>
        <end position="237"/>
    </location>
</feature>
<reference evidence="2 3" key="1">
    <citation type="submission" date="2018-09" db="EMBL/GenBank/DDBJ databases">
        <title>Genomic Encyclopedia of Archaeal and Bacterial Type Strains, Phase II (KMG-II): from individual species to whole genera.</title>
        <authorList>
            <person name="Goeker M."/>
        </authorList>
    </citation>
    <scope>NUCLEOTIDE SEQUENCE [LARGE SCALE GENOMIC DNA]</scope>
    <source>
        <strain evidence="2 3">DSM 13151</strain>
    </source>
</reference>
<feature type="compositionally biased region" description="Acidic residues" evidence="1">
    <location>
        <begin position="249"/>
        <end position="271"/>
    </location>
</feature>
<comment type="caution">
    <text evidence="2">The sequence shown here is derived from an EMBL/GenBank/DDBJ whole genome shotgun (WGS) entry which is preliminary data.</text>
</comment>
<accession>A0A3R7HZN0</accession>
<sequence>MQRRTFIAGLGIGGLAGLSGCLGVIGMAEHTSTPAGVDPSVREDAGYEAPTLEELVVERDVGTDAYSETITVTNHQTQYEKVIDMGPLGEQRGAVFSVLSTPQVELAGRQFNPVEEMSTTELVDLIASNYEGIGNVTLEEEAAIQILGQATTRSRFSADAEFEGESVEVDLHVTEAVETDEDLLVTIGVYPQRLRSREEERVLSLMGGVTETLEEDASTSSDGDSDGNDEEDGETNESDGSSGGNETQDGNESDDDSSTDNDSDDGGLFDG</sequence>
<feature type="compositionally biased region" description="Low complexity" evidence="1">
    <location>
        <begin position="238"/>
        <end position="247"/>
    </location>
</feature>
<dbReference type="Pfam" id="PF20127">
    <property type="entry name" value="DUF6517"/>
    <property type="match status" value="1"/>
</dbReference>
<evidence type="ECO:0000313" key="3">
    <source>
        <dbReference type="Proteomes" id="UP000283805"/>
    </source>
</evidence>
<proteinExistence type="predicted"/>
<dbReference type="RefSeq" id="WP_120243912.1">
    <property type="nucleotide sequence ID" value="NZ_RAPO01000001.1"/>
</dbReference>
<name>A0A3R7HZN0_9EURY</name>
<dbReference type="EMBL" id="RAPO01000001">
    <property type="protein sequence ID" value="RKD97735.1"/>
    <property type="molecule type" value="Genomic_DNA"/>
</dbReference>